<keyword evidence="3" id="KW-1185">Reference proteome</keyword>
<sequence>GVTGSSHLFDYGSTANGGDNSFYTSLISDVHYTTPRDSTYFTGIYQQENTPIPCSGSTEGFNALGHPVQDVTGFESRGLFSSDSGIEMTPAESTEVDKTLADPMKVEAYKYMDMSRSEEIKYQGKHDSDSEDESPGFSDKYRGTPAGSSHTAEPPRTPPGSTKAAKEQDLLEDRKSGGQHSPSVATTPVKITLTETESPKEAASKEPSPTQPDTGLKPSHEVVPTVTVSEPEDDSPGSVTPPSSGTEHSGSESQGKGSLSEDELISAIKEAKSFSFEPGEAERPAARPAEQREQREQRSKPGRPPAPSHGDHDASSAESGDSEIELVSEDPLAAEEVLHSNYMTFSHIGGPPPSPASPSIQYSILREEREAELDSELIIESCDASSASEESPKREQDSPLMKPKVMDIIKEENNSRTDASDYEGGKMTESRMNRENLAESSSYLKSSFVAPKTGAEPPTSAVSTEELKERVKLKKPIEETVVNQSKVSSKDFGKKSPLASFLLPFLNKQK</sequence>
<dbReference type="GO" id="GO:0030182">
    <property type="term" value="P:neuron differentiation"/>
    <property type="evidence" value="ECO:0007669"/>
    <property type="project" value="TreeGrafter"/>
</dbReference>
<feature type="compositionally biased region" description="Basic and acidic residues" evidence="1">
    <location>
        <begin position="280"/>
        <end position="299"/>
    </location>
</feature>
<dbReference type="GO" id="GO:0005789">
    <property type="term" value="C:endoplasmic reticulum membrane"/>
    <property type="evidence" value="ECO:0007669"/>
    <property type="project" value="TreeGrafter"/>
</dbReference>
<reference evidence="2 3" key="1">
    <citation type="submission" date="2019-09" db="EMBL/GenBank/DDBJ databases">
        <title>Bird 10,000 Genomes (B10K) Project - Family phase.</title>
        <authorList>
            <person name="Zhang G."/>
        </authorList>
    </citation>
    <scope>NUCLEOTIDE SEQUENCE [LARGE SCALE GENOMIC DNA]</scope>
    <source>
        <strain evidence="2">B10K-DU-001-17</strain>
        <tissue evidence="2">Muscle</tissue>
    </source>
</reference>
<gene>
    <name evidence="2" type="primary">Rtn1</name>
    <name evidence="2" type="ORF">CATFUS_R10130</name>
</gene>
<feature type="non-terminal residue" evidence="2">
    <location>
        <position position="1"/>
    </location>
</feature>
<evidence type="ECO:0000313" key="3">
    <source>
        <dbReference type="Proteomes" id="UP000519684"/>
    </source>
</evidence>
<evidence type="ECO:0000313" key="2">
    <source>
        <dbReference type="EMBL" id="NXQ47519.1"/>
    </source>
</evidence>
<dbReference type="GO" id="GO:0007420">
    <property type="term" value="P:brain development"/>
    <property type="evidence" value="ECO:0007669"/>
    <property type="project" value="TreeGrafter"/>
</dbReference>
<dbReference type="GO" id="GO:0043005">
    <property type="term" value="C:neuron projection"/>
    <property type="evidence" value="ECO:0007669"/>
    <property type="project" value="TreeGrafter"/>
</dbReference>
<feature type="region of interest" description="Disordered" evidence="1">
    <location>
        <begin position="448"/>
        <end position="467"/>
    </location>
</feature>
<dbReference type="PANTHER" id="PTHR45799:SF5">
    <property type="entry name" value="RETICULON-1"/>
    <property type="match status" value="1"/>
</dbReference>
<feature type="compositionally biased region" description="Basic and acidic residues" evidence="1">
    <location>
        <begin position="164"/>
        <end position="176"/>
    </location>
</feature>
<feature type="compositionally biased region" description="Low complexity" evidence="1">
    <location>
        <begin position="236"/>
        <end position="246"/>
    </location>
</feature>
<feature type="non-terminal residue" evidence="2">
    <location>
        <position position="510"/>
    </location>
</feature>
<feature type="compositionally biased region" description="Basic and acidic residues" evidence="1">
    <location>
        <begin position="404"/>
        <end position="437"/>
    </location>
</feature>
<dbReference type="AlphaFoldDB" id="A0A7L2DD18"/>
<feature type="region of interest" description="Disordered" evidence="1">
    <location>
        <begin position="120"/>
        <end position="441"/>
    </location>
</feature>
<evidence type="ECO:0000256" key="1">
    <source>
        <dbReference type="SAM" id="MobiDB-lite"/>
    </source>
</evidence>
<dbReference type="EMBL" id="VWYD01022945">
    <property type="protein sequence ID" value="NXQ47519.1"/>
    <property type="molecule type" value="Genomic_DNA"/>
</dbReference>
<dbReference type="PANTHER" id="PTHR45799">
    <property type="entry name" value="RETICULON-LIKE PROTEIN"/>
    <property type="match status" value="1"/>
</dbReference>
<proteinExistence type="predicted"/>
<dbReference type="GO" id="GO:0071787">
    <property type="term" value="P:endoplasmic reticulum tubular network formation"/>
    <property type="evidence" value="ECO:0007669"/>
    <property type="project" value="TreeGrafter"/>
</dbReference>
<protein>
    <submittedName>
        <fullName evidence="2">RTN1 protein</fullName>
    </submittedName>
</protein>
<accession>A0A7L2DD18</accession>
<dbReference type="InterPro" id="IPR046964">
    <property type="entry name" value="RTN1-4"/>
</dbReference>
<feature type="compositionally biased region" description="Polar residues" evidence="1">
    <location>
        <begin position="247"/>
        <end position="257"/>
    </location>
</feature>
<organism evidence="2 3">
    <name type="scientific">Catharus fuscescens</name>
    <name type="common">Veery</name>
    <name type="synonym">Turdus fuscescens</name>
    <dbReference type="NCBI Taxonomy" id="159581"/>
    <lineage>
        <taxon>Eukaryota</taxon>
        <taxon>Metazoa</taxon>
        <taxon>Chordata</taxon>
        <taxon>Craniata</taxon>
        <taxon>Vertebrata</taxon>
        <taxon>Euteleostomi</taxon>
        <taxon>Archelosauria</taxon>
        <taxon>Archosauria</taxon>
        <taxon>Dinosauria</taxon>
        <taxon>Saurischia</taxon>
        <taxon>Theropoda</taxon>
        <taxon>Coelurosauria</taxon>
        <taxon>Aves</taxon>
        <taxon>Neognathae</taxon>
        <taxon>Neoaves</taxon>
        <taxon>Telluraves</taxon>
        <taxon>Australaves</taxon>
        <taxon>Passeriformes</taxon>
        <taxon>Turdidae</taxon>
        <taxon>Catharus</taxon>
    </lineage>
</organism>
<comment type="caution">
    <text evidence="2">The sequence shown here is derived from an EMBL/GenBank/DDBJ whole genome shotgun (WGS) entry which is preliminary data.</text>
</comment>
<dbReference type="GO" id="GO:0014069">
    <property type="term" value="C:postsynaptic density"/>
    <property type="evidence" value="ECO:0007669"/>
    <property type="project" value="TreeGrafter"/>
</dbReference>
<name>A0A7L2DD18_CATFU</name>
<dbReference type="Proteomes" id="UP000519684">
    <property type="component" value="Unassembled WGS sequence"/>
</dbReference>